<name>A0A9N9F6C8_9GLOM</name>
<protein>
    <submittedName>
        <fullName evidence="1">9930_t:CDS:1</fullName>
    </submittedName>
</protein>
<keyword evidence="2" id="KW-1185">Reference proteome</keyword>
<gene>
    <name evidence="1" type="ORF">AGERDE_LOCUS4793</name>
</gene>
<dbReference type="AlphaFoldDB" id="A0A9N9F6C8"/>
<organism evidence="1 2">
    <name type="scientific">Ambispora gerdemannii</name>
    <dbReference type="NCBI Taxonomy" id="144530"/>
    <lineage>
        <taxon>Eukaryota</taxon>
        <taxon>Fungi</taxon>
        <taxon>Fungi incertae sedis</taxon>
        <taxon>Mucoromycota</taxon>
        <taxon>Glomeromycotina</taxon>
        <taxon>Glomeromycetes</taxon>
        <taxon>Archaeosporales</taxon>
        <taxon>Ambisporaceae</taxon>
        <taxon>Ambispora</taxon>
    </lineage>
</organism>
<dbReference type="EMBL" id="CAJVPL010000583">
    <property type="protein sequence ID" value="CAG8512048.1"/>
    <property type="molecule type" value="Genomic_DNA"/>
</dbReference>
<evidence type="ECO:0000313" key="2">
    <source>
        <dbReference type="Proteomes" id="UP000789831"/>
    </source>
</evidence>
<accession>A0A9N9F6C8</accession>
<sequence length="163" mass="18584">MAITKTSDNSNNAENSVIKSNEFNISQNSFPFASNMDTLSINEGFDPETLYFEDFDGVYYEEPEENYRNDYFSHVSDCSSDVSSTAEDSIYSTASSISTHESDNFLSYSRNISISKCSFPNKDDKESTEISINTTEKFFNMTPYKQKICVTSRDFYNDNTTNQ</sequence>
<dbReference type="Proteomes" id="UP000789831">
    <property type="component" value="Unassembled WGS sequence"/>
</dbReference>
<evidence type="ECO:0000313" key="1">
    <source>
        <dbReference type="EMBL" id="CAG8512048.1"/>
    </source>
</evidence>
<proteinExistence type="predicted"/>
<comment type="caution">
    <text evidence="1">The sequence shown here is derived from an EMBL/GenBank/DDBJ whole genome shotgun (WGS) entry which is preliminary data.</text>
</comment>
<reference evidence="1" key="1">
    <citation type="submission" date="2021-06" db="EMBL/GenBank/DDBJ databases">
        <authorList>
            <person name="Kallberg Y."/>
            <person name="Tangrot J."/>
            <person name="Rosling A."/>
        </authorList>
    </citation>
    <scope>NUCLEOTIDE SEQUENCE</scope>
    <source>
        <strain evidence="1">MT106</strain>
    </source>
</reference>